<evidence type="ECO:0000313" key="8">
    <source>
        <dbReference type="Proteomes" id="UP001232445"/>
    </source>
</evidence>
<keyword evidence="2" id="KW-1003">Cell membrane</keyword>
<dbReference type="Pfam" id="PF02361">
    <property type="entry name" value="CbiQ"/>
    <property type="match status" value="1"/>
</dbReference>
<dbReference type="PANTHER" id="PTHR34857:SF2">
    <property type="entry name" value="SLL0384 PROTEIN"/>
    <property type="match status" value="1"/>
</dbReference>
<organism evidence="7 8">
    <name type="scientific">Caldalkalibacillus uzonensis</name>
    <dbReference type="NCBI Taxonomy" id="353224"/>
    <lineage>
        <taxon>Bacteria</taxon>
        <taxon>Bacillati</taxon>
        <taxon>Bacillota</taxon>
        <taxon>Bacilli</taxon>
        <taxon>Bacillales</taxon>
        <taxon>Bacillaceae</taxon>
        <taxon>Caldalkalibacillus</taxon>
    </lineage>
</organism>
<keyword evidence="4 6" id="KW-1133">Transmembrane helix</keyword>
<proteinExistence type="predicted"/>
<dbReference type="InterPro" id="IPR051611">
    <property type="entry name" value="ECF_transporter_component"/>
</dbReference>
<protein>
    <submittedName>
        <fullName evidence="7">Energy-coupling factor transport system permease protein</fullName>
    </submittedName>
</protein>
<evidence type="ECO:0000313" key="7">
    <source>
        <dbReference type="EMBL" id="MDQ0340218.1"/>
    </source>
</evidence>
<reference evidence="7 8" key="1">
    <citation type="submission" date="2023-07" db="EMBL/GenBank/DDBJ databases">
        <title>Genomic Encyclopedia of Type Strains, Phase IV (KMG-IV): sequencing the most valuable type-strain genomes for metagenomic binning, comparative biology and taxonomic classification.</title>
        <authorList>
            <person name="Goeker M."/>
        </authorList>
    </citation>
    <scope>NUCLEOTIDE SEQUENCE [LARGE SCALE GENOMIC DNA]</scope>
    <source>
        <strain evidence="7 8">DSM 17740</strain>
    </source>
</reference>
<gene>
    <name evidence="7" type="ORF">J2S00_003023</name>
</gene>
<feature type="transmembrane region" description="Helical" evidence="6">
    <location>
        <begin position="249"/>
        <end position="268"/>
    </location>
</feature>
<dbReference type="InterPro" id="IPR003339">
    <property type="entry name" value="ABC/ECF_trnsptr_transmembrane"/>
</dbReference>
<sequence>MTRLGMVSIGQYVPGQSVVHRLDPRTKLVSVFLVIIAIFTARQGWSYALASGFVLGAVMLSRVPWSFIWRGLKPVWIILAITYLFHIWFTREGEVLWTIGPISFYEGGVIQGAVITYRIVLLVIIASLVTLTTPPLVLTNGLERMMQPLTKWRFPAHEFALMVAIALRFIPTLWQEADKLIKAQLARGAPLASGSAWKRVTALIPILIPLFLSAFKRAEDLALAMEARGYRGGEGRSQFRQLKMHMRDYAALVITVGYCLLLVMIEVIR</sequence>
<keyword evidence="5 6" id="KW-0472">Membrane</keyword>
<accession>A0ABU0CVU0</accession>
<comment type="caution">
    <text evidence="7">The sequence shown here is derived from an EMBL/GenBank/DDBJ whole genome shotgun (WGS) entry which is preliminary data.</text>
</comment>
<dbReference type="PANTHER" id="PTHR34857">
    <property type="entry name" value="SLL0384 PROTEIN"/>
    <property type="match status" value="1"/>
</dbReference>
<feature type="transmembrane region" description="Helical" evidence="6">
    <location>
        <begin position="109"/>
        <end position="138"/>
    </location>
</feature>
<evidence type="ECO:0000256" key="4">
    <source>
        <dbReference type="ARBA" id="ARBA00022989"/>
    </source>
</evidence>
<evidence type="ECO:0000256" key="3">
    <source>
        <dbReference type="ARBA" id="ARBA00022692"/>
    </source>
</evidence>
<evidence type="ECO:0000256" key="6">
    <source>
        <dbReference type="SAM" id="Phobius"/>
    </source>
</evidence>
<dbReference type="RefSeq" id="WP_307341468.1">
    <property type="nucleotide sequence ID" value="NZ_JAUSUQ010000012.1"/>
</dbReference>
<dbReference type="CDD" id="cd16914">
    <property type="entry name" value="EcfT"/>
    <property type="match status" value="1"/>
</dbReference>
<keyword evidence="3 6" id="KW-0812">Transmembrane</keyword>
<dbReference type="Proteomes" id="UP001232445">
    <property type="component" value="Unassembled WGS sequence"/>
</dbReference>
<comment type="subcellular location">
    <subcellularLocation>
        <location evidence="1">Membrane</location>
        <topology evidence="1">Multi-pass membrane protein</topology>
    </subcellularLocation>
</comment>
<keyword evidence="8" id="KW-1185">Reference proteome</keyword>
<evidence type="ECO:0000256" key="2">
    <source>
        <dbReference type="ARBA" id="ARBA00022475"/>
    </source>
</evidence>
<evidence type="ECO:0000256" key="1">
    <source>
        <dbReference type="ARBA" id="ARBA00004141"/>
    </source>
</evidence>
<feature type="transmembrane region" description="Helical" evidence="6">
    <location>
        <begin position="72"/>
        <end position="89"/>
    </location>
</feature>
<feature type="transmembrane region" description="Helical" evidence="6">
    <location>
        <begin position="31"/>
        <end position="60"/>
    </location>
</feature>
<evidence type="ECO:0000256" key="5">
    <source>
        <dbReference type="ARBA" id="ARBA00023136"/>
    </source>
</evidence>
<dbReference type="EMBL" id="JAUSUQ010000012">
    <property type="protein sequence ID" value="MDQ0340218.1"/>
    <property type="molecule type" value="Genomic_DNA"/>
</dbReference>
<name>A0ABU0CVU0_9BACI</name>